<feature type="signal peptide" evidence="2">
    <location>
        <begin position="1"/>
        <end position="25"/>
    </location>
</feature>
<name>A0A409XXV1_9AGAR</name>
<gene>
    <name evidence="3" type="ORF">CVT26_008622</name>
</gene>
<accession>A0A409XXV1</accession>
<evidence type="ECO:0000313" key="3">
    <source>
        <dbReference type="EMBL" id="PPQ95594.1"/>
    </source>
</evidence>
<organism evidence="3 4">
    <name type="scientific">Gymnopilus dilepis</name>
    <dbReference type="NCBI Taxonomy" id="231916"/>
    <lineage>
        <taxon>Eukaryota</taxon>
        <taxon>Fungi</taxon>
        <taxon>Dikarya</taxon>
        <taxon>Basidiomycota</taxon>
        <taxon>Agaricomycotina</taxon>
        <taxon>Agaricomycetes</taxon>
        <taxon>Agaricomycetidae</taxon>
        <taxon>Agaricales</taxon>
        <taxon>Agaricineae</taxon>
        <taxon>Hymenogastraceae</taxon>
        <taxon>Gymnopilus</taxon>
    </lineage>
</organism>
<evidence type="ECO:0000256" key="1">
    <source>
        <dbReference type="SAM" id="MobiDB-lite"/>
    </source>
</evidence>
<keyword evidence="2" id="KW-0732">Signal</keyword>
<feature type="chain" id="PRO_5019546318" evidence="2">
    <location>
        <begin position="26"/>
        <end position="246"/>
    </location>
</feature>
<dbReference type="EMBL" id="NHYE01001421">
    <property type="protein sequence ID" value="PPQ95594.1"/>
    <property type="molecule type" value="Genomic_DNA"/>
</dbReference>
<evidence type="ECO:0000256" key="2">
    <source>
        <dbReference type="SAM" id="SignalP"/>
    </source>
</evidence>
<keyword evidence="4" id="KW-1185">Reference proteome</keyword>
<proteinExistence type="predicted"/>
<comment type="caution">
    <text evidence="3">The sequence shown here is derived from an EMBL/GenBank/DDBJ whole genome shotgun (WGS) entry which is preliminary data.</text>
</comment>
<evidence type="ECO:0000313" key="4">
    <source>
        <dbReference type="Proteomes" id="UP000284706"/>
    </source>
</evidence>
<sequence length="246" mass="26477">MSALPSTKLFAFLFFALALLHSAAQNDTEAYPPPTPHQVQEFNTICANRAQENGEDVPSDWVWSVTDEDCVKAGGFSSTATTSGTASNDNTSSFGSDDTTNTSDDNSLAGDVDTAAGDEENTVAAASDTVGDALSPLLRRDKCQEGSLQRCLQDCNDMFNPTKYKSGESGAWVGCRASCNFRCSTNVGGCYNGWCWASCVTGVPLVEGHEWCYTTRGYSQDYNYIRCSHNEDCDVNWKCAGPCAAF</sequence>
<dbReference type="AlphaFoldDB" id="A0A409XXV1"/>
<reference evidence="3 4" key="1">
    <citation type="journal article" date="2018" name="Evol. Lett.">
        <title>Horizontal gene cluster transfer increased hallucinogenic mushroom diversity.</title>
        <authorList>
            <person name="Reynolds H.T."/>
            <person name="Vijayakumar V."/>
            <person name="Gluck-Thaler E."/>
            <person name="Korotkin H.B."/>
            <person name="Matheny P.B."/>
            <person name="Slot J.C."/>
        </authorList>
    </citation>
    <scope>NUCLEOTIDE SEQUENCE [LARGE SCALE GENOMIC DNA]</scope>
    <source>
        <strain evidence="3 4">SRW20</strain>
    </source>
</reference>
<feature type="compositionally biased region" description="Low complexity" evidence="1">
    <location>
        <begin position="77"/>
        <end position="107"/>
    </location>
</feature>
<feature type="region of interest" description="Disordered" evidence="1">
    <location>
        <begin position="77"/>
        <end position="113"/>
    </location>
</feature>
<dbReference type="Proteomes" id="UP000284706">
    <property type="component" value="Unassembled WGS sequence"/>
</dbReference>
<dbReference type="OrthoDB" id="2443710at2759"/>
<protein>
    <submittedName>
        <fullName evidence="3">Uncharacterized protein</fullName>
    </submittedName>
</protein>
<dbReference type="InParanoid" id="A0A409XXV1"/>